<dbReference type="InterPro" id="IPR003697">
    <property type="entry name" value="Maf-like"/>
</dbReference>
<organism evidence="3">
    <name type="scientific">freshwater metagenome</name>
    <dbReference type="NCBI Taxonomy" id="449393"/>
    <lineage>
        <taxon>unclassified sequences</taxon>
        <taxon>metagenomes</taxon>
        <taxon>ecological metagenomes</taxon>
    </lineage>
</organism>
<dbReference type="Pfam" id="PF02545">
    <property type="entry name" value="Maf"/>
    <property type="match status" value="1"/>
</dbReference>
<dbReference type="PIRSF" id="PIRSF006305">
    <property type="entry name" value="Maf"/>
    <property type="match status" value="1"/>
</dbReference>
<dbReference type="Gene3D" id="3.90.950.10">
    <property type="match status" value="1"/>
</dbReference>
<dbReference type="HAMAP" id="MF_00528">
    <property type="entry name" value="Maf"/>
    <property type="match status" value="1"/>
</dbReference>
<evidence type="ECO:0000256" key="2">
    <source>
        <dbReference type="ARBA" id="ARBA00022801"/>
    </source>
</evidence>
<gene>
    <name evidence="3" type="ORF">UFOPK1908_01123</name>
</gene>
<evidence type="ECO:0000313" key="3">
    <source>
        <dbReference type="EMBL" id="CAB4625069.1"/>
    </source>
</evidence>
<protein>
    <submittedName>
        <fullName evidence="3">Unannotated protein</fullName>
    </submittedName>
</protein>
<dbReference type="AlphaFoldDB" id="A0A6J6IL49"/>
<comment type="cofactor">
    <cofactor evidence="1">
        <name>a divalent metal cation</name>
        <dbReference type="ChEBI" id="CHEBI:60240"/>
    </cofactor>
</comment>
<sequence length="219" mass="23258">MRLYFHKSASIVTSLVLASASPARRMLLANAGVTPQIVVSHVDEEELAASLAPIAPVDLCLELARAKARDVAAHFSTTDDVVIIGCDSILDVDGIAYGKPGSEAAAKARWKQMSGRSGFLRTGHWLIQPSTGLELGEVASSEVFHACPSEVEIDAYIATGEPLQVAGGFTLDSLGGPFIEKIIGDPSNVVGLSLPLLRLLLIRFGVTWTDLWTGLPTEH</sequence>
<evidence type="ECO:0000256" key="1">
    <source>
        <dbReference type="ARBA" id="ARBA00001968"/>
    </source>
</evidence>
<dbReference type="NCBIfam" id="TIGR00172">
    <property type="entry name" value="maf"/>
    <property type="match status" value="1"/>
</dbReference>
<proteinExistence type="inferred from homology"/>
<dbReference type="InterPro" id="IPR029001">
    <property type="entry name" value="ITPase-like_fam"/>
</dbReference>
<dbReference type="GO" id="GO:0047429">
    <property type="term" value="F:nucleoside triphosphate diphosphatase activity"/>
    <property type="evidence" value="ECO:0007669"/>
    <property type="project" value="InterPro"/>
</dbReference>
<dbReference type="PANTHER" id="PTHR43213:SF5">
    <property type="entry name" value="BIFUNCTIONAL DTTP_UTP PYROPHOSPHATASE_METHYLTRANSFERASE PROTEIN-RELATED"/>
    <property type="match status" value="1"/>
</dbReference>
<reference evidence="3" key="1">
    <citation type="submission" date="2020-05" db="EMBL/GenBank/DDBJ databases">
        <authorList>
            <person name="Chiriac C."/>
            <person name="Salcher M."/>
            <person name="Ghai R."/>
            <person name="Kavagutti S V."/>
        </authorList>
    </citation>
    <scope>NUCLEOTIDE SEQUENCE</scope>
</reference>
<dbReference type="SUPFAM" id="SSF52972">
    <property type="entry name" value="ITPase-like"/>
    <property type="match status" value="1"/>
</dbReference>
<name>A0A6J6IL49_9ZZZZ</name>
<dbReference type="PANTHER" id="PTHR43213">
    <property type="entry name" value="BIFUNCTIONAL DTTP/UTP PYROPHOSPHATASE/METHYLTRANSFERASE PROTEIN-RELATED"/>
    <property type="match status" value="1"/>
</dbReference>
<keyword evidence="2" id="KW-0378">Hydrolase</keyword>
<accession>A0A6J6IL49</accession>
<dbReference type="CDD" id="cd00555">
    <property type="entry name" value="Maf"/>
    <property type="match status" value="1"/>
</dbReference>
<dbReference type="EMBL" id="CAEZVB010000058">
    <property type="protein sequence ID" value="CAB4625069.1"/>
    <property type="molecule type" value="Genomic_DNA"/>
</dbReference>